<sequence length="438" mass="49010">MHRALQIPEIVDRICTQLDTRTWHPFRITLEVTKARLGDLVVLALTLLNLLRCLPSDAYKLKPTRELFFIKYRMKLLRPLKDADFERVRLYAPCIHHLFSDSNYADPASVLSATSSWLSPNMFPRLQGLYWEHKASDFDFIHHFLGPELTTIRVLCTTRAASKLVSGLALRCPQLNDINCRIVDAGSAQMVSVAASAVSQCVRGLNGLKRLLTDILDHAALLHISRLPSLRDLKLGALPSAFNVPNDQPFFPSLQTLHFTSDPDSMCDFLKLGRGIPLLEFTGETHDFSTPDQTVIEVSDAHDYLIPPSALRPLFSFVNLTSVTIGSEFGVDLDAAIVTDMARSWRHIEKPDIESFYGTAAPRTTLRCLQAFAQYCSKLTKLGISGDSRRRGLSDFEPTPVAMYLARIFPGLKTIETLIDILDGNIEWEATVLPEASE</sequence>
<evidence type="ECO:0000313" key="2">
    <source>
        <dbReference type="Proteomes" id="UP001221142"/>
    </source>
</evidence>
<name>A0AAD7B7K9_9AGAR</name>
<organism evidence="1 2">
    <name type="scientific">Roridomyces roridus</name>
    <dbReference type="NCBI Taxonomy" id="1738132"/>
    <lineage>
        <taxon>Eukaryota</taxon>
        <taxon>Fungi</taxon>
        <taxon>Dikarya</taxon>
        <taxon>Basidiomycota</taxon>
        <taxon>Agaricomycotina</taxon>
        <taxon>Agaricomycetes</taxon>
        <taxon>Agaricomycetidae</taxon>
        <taxon>Agaricales</taxon>
        <taxon>Marasmiineae</taxon>
        <taxon>Mycenaceae</taxon>
        <taxon>Roridomyces</taxon>
    </lineage>
</organism>
<evidence type="ECO:0000313" key="1">
    <source>
        <dbReference type="EMBL" id="KAJ7612550.1"/>
    </source>
</evidence>
<evidence type="ECO:0008006" key="3">
    <source>
        <dbReference type="Google" id="ProtNLM"/>
    </source>
</evidence>
<gene>
    <name evidence="1" type="ORF">FB45DRAFT_1065307</name>
</gene>
<reference evidence="1" key="1">
    <citation type="submission" date="2023-03" db="EMBL/GenBank/DDBJ databases">
        <title>Massive genome expansion in bonnet fungi (Mycena s.s.) driven by repeated elements and novel gene families across ecological guilds.</title>
        <authorList>
            <consortium name="Lawrence Berkeley National Laboratory"/>
            <person name="Harder C.B."/>
            <person name="Miyauchi S."/>
            <person name="Viragh M."/>
            <person name="Kuo A."/>
            <person name="Thoen E."/>
            <person name="Andreopoulos B."/>
            <person name="Lu D."/>
            <person name="Skrede I."/>
            <person name="Drula E."/>
            <person name="Henrissat B."/>
            <person name="Morin E."/>
            <person name="Kohler A."/>
            <person name="Barry K."/>
            <person name="LaButti K."/>
            <person name="Morin E."/>
            <person name="Salamov A."/>
            <person name="Lipzen A."/>
            <person name="Mereny Z."/>
            <person name="Hegedus B."/>
            <person name="Baldrian P."/>
            <person name="Stursova M."/>
            <person name="Weitz H."/>
            <person name="Taylor A."/>
            <person name="Grigoriev I.V."/>
            <person name="Nagy L.G."/>
            <person name="Martin F."/>
            <person name="Kauserud H."/>
        </authorList>
    </citation>
    <scope>NUCLEOTIDE SEQUENCE</scope>
    <source>
        <strain evidence="1">9284</strain>
    </source>
</reference>
<dbReference type="Proteomes" id="UP001221142">
    <property type="component" value="Unassembled WGS sequence"/>
</dbReference>
<keyword evidence="2" id="KW-1185">Reference proteome</keyword>
<protein>
    <recommendedName>
        <fullName evidence="3">F-box domain-containing protein</fullName>
    </recommendedName>
</protein>
<accession>A0AAD7B7K9</accession>
<proteinExistence type="predicted"/>
<dbReference type="InterPro" id="IPR032675">
    <property type="entry name" value="LRR_dom_sf"/>
</dbReference>
<dbReference type="EMBL" id="JARKIF010000030">
    <property type="protein sequence ID" value="KAJ7612550.1"/>
    <property type="molecule type" value="Genomic_DNA"/>
</dbReference>
<dbReference type="AlphaFoldDB" id="A0AAD7B7K9"/>
<comment type="caution">
    <text evidence="1">The sequence shown here is derived from an EMBL/GenBank/DDBJ whole genome shotgun (WGS) entry which is preliminary data.</text>
</comment>
<dbReference type="Gene3D" id="3.80.10.10">
    <property type="entry name" value="Ribonuclease Inhibitor"/>
    <property type="match status" value="1"/>
</dbReference>